<keyword evidence="2" id="KW-1185">Reference proteome</keyword>
<proteinExistence type="predicted"/>
<protein>
    <submittedName>
        <fullName evidence="1">Uncharacterized protein</fullName>
    </submittedName>
</protein>
<reference evidence="1" key="1">
    <citation type="submission" date="2022-04" db="EMBL/GenBank/DDBJ databases">
        <title>Genome of the entomopathogenic fungus Entomophthora muscae.</title>
        <authorList>
            <person name="Elya C."/>
            <person name="Lovett B.R."/>
            <person name="Lee E."/>
            <person name="Macias A.M."/>
            <person name="Hajek A.E."/>
            <person name="De Bivort B.L."/>
            <person name="Kasson M.T."/>
            <person name="De Fine Licht H.H."/>
            <person name="Stajich J.E."/>
        </authorList>
    </citation>
    <scope>NUCLEOTIDE SEQUENCE</scope>
    <source>
        <strain evidence="1">Berkeley</strain>
    </source>
</reference>
<name>A0ACC2SPA5_9FUNG</name>
<evidence type="ECO:0000313" key="1">
    <source>
        <dbReference type="EMBL" id="KAJ9063947.1"/>
    </source>
</evidence>
<comment type="caution">
    <text evidence="1">The sequence shown here is derived from an EMBL/GenBank/DDBJ whole genome shotgun (WGS) entry which is preliminary data.</text>
</comment>
<organism evidence="1 2">
    <name type="scientific">Entomophthora muscae</name>
    <dbReference type="NCBI Taxonomy" id="34485"/>
    <lineage>
        <taxon>Eukaryota</taxon>
        <taxon>Fungi</taxon>
        <taxon>Fungi incertae sedis</taxon>
        <taxon>Zoopagomycota</taxon>
        <taxon>Entomophthoromycotina</taxon>
        <taxon>Entomophthoromycetes</taxon>
        <taxon>Entomophthorales</taxon>
        <taxon>Entomophthoraceae</taxon>
        <taxon>Entomophthora</taxon>
    </lineage>
</organism>
<evidence type="ECO:0000313" key="2">
    <source>
        <dbReference type="Proteomes" id="UP001165960"/>
    </source>
</evidence>
<accession>A0ACC2SPA5</accession>
<gene>
    <name evidence="1" type="ORF">DSO57_1035549</name>
</gene>
<sequence>MREDVGGGKKKSQGKHRAAKAPYVKPGTKVGVPDNCGSQSKSGSKNPIVDNKILAADVAVSPGVPLHKSGKMKLFTYKMY</sequence>
<dbReference type="EMBL" id="QTSX02004577">
    <property type="protein sequence ID" value="KAJ9063947.1"/>
    <property type="molecule type" value="Genomic_DNA"/>
</dbReference>
<dbReference type="Proteomes" id="UP001165960">
    <property type="component" value="Unassembled WGS sequence"/>
</dbReference>